<proteinExistence type="predicted"/>
<evidence type="ECO:0000256" key="1">
    <source>
        <dbReference type="SAM" id="MobiDB-lite"/>
    </source>
</evidence>
<organism evidence="2 3">
    <name type="scientific">Paraburkholderia bryophila</name>
    <dbReference type="NCBI Taxonomy" id="420952"/>
    <lineage>
        <taxon>Bacteria</taxon>
        <taxon>Pseudomonadati</taxon>
        <taxon>Pseudomonadota</taxon>
        <taxon>Betaproteobacteria</taxon>
        <taxon>Burkholderiales</taxon>
        <taxon>Burkholderiaceae</taxon>
        <taxon>Paraburkholderia</taxon>
    </lineage>
</organism>
<evidence type="ECO:0000313" key="3">
    <source>
        <dbReference type="Proteomes" id="UP000248918"/>
    </source>
</evidence>
<dbReference type="EMBL" id="QLTK01000008">
    <property type="protein sequence ID" value="RAS31908.1"/>
    <property type="molecule type" value="Genomic_DNA"/>
</dbReference>
<name>A0A329CC09_9BURK</name>
<protein>
    <submittedName>
        <fullName evidence="2">Uncharacterized protein</fullName>
    </submittedName>
</protein>
<gene>
    <name evidence="2" type="ORF">BX591_10813</name>
</gene>
<sequence length="256" mass="29203">MPRPLLHRHQSTDATFEIAQADSRKFWFDASKKLRATRFQVNQKIPFMLTPPFARQHTLGRNDVKGAPNRDEEVVVGHFELHSMQLDIFGRIFLEEHNARFDRFNLATTRAGCFKVIFVPVFREAEVARRTKHRMHVTVKVCDVLRASPLEQIVDVLGDEPDALVSPRVLPRGENPVRFVRTCVPLLSRMQALRTRSIRYPRVRATEQCGSGSRDTDSRRGAVASPSGNRDKARPASVSGRLHQRVPESVAWDFTV</sequence>
<dbReference type="Proteomes" id="UP000248918">
    <property type="component" value="Unassembled WGS sequence"/>
</dbReference>
<feature type="region of interest" description="Disordered" evidence="1">
    <location>
        <begin position="204"/>
        <end position="242"/>
    </location>
</feature>
<comment type="caution">
    <text evidence="2">The sequence shown here is derived from an EMBL/GenBank/DDBJ whole genome shotgun (WGS) entry which is preliminary data.</text>
</comment>
<accession>A0A329CC09</accession>
<reference evidence="2 3" key="1">
    <citation type="submission" date="2018-06" db="EMBL/GenBank/DDBJ databases">
        <title>Genomic Encyclopedia of Type Strains, Phase III (KMG-III): the genomes of soil and plant-associated and newly described type strains.</title>
        <authorList>
            <person name="Whitman W."/>
        </authorList>
    </citation>
    <scope>NUCLEOTIDE SEQUENCE [LARGE SCALE GENOMIC DNA]</scope>
    <source>
        <strain evidence="2 3">LMG 23644</strain>
    </source>
</reference>
<evidence type="ECO:0000313" key="2">
    <source>
        <dbReference type="EMBL" id="RAS31908.1"/>
    </source>
</evidence>
<dbReference type="AlphaFoldDB" id="A0A329CC09"/>